<protein>
    <submittedName>
        <fullName evidence="2">GSCFA domain-containing protein</fullName>
    </submittedName>
</protein>
<gene>
    <name evidence="2" type="ORF">GCM10023331_31340</name>
</gene>
<dbReference type="Proteomes" id="UP001500298">
    <property type="component" value="Unassembled WGS sequence"/>
</dbReference>
<evidence type="ECO:0000313" key="3">
    <source>
        <dbReference type="Proteomes" id="UP001500298"/>
    </source>
</evidence>
<feature type="domain" description="GSCFA" evidence="1">
    <location>
        <begin position="22"/>
        <end position="255"/>
    </location>
</feature>
<evidence type="ECO:0000259" key="1">
    <source>
        <dbReference type="Pfam" id="PF08885"/>
    </source>
</evidence>
<accession>A0ABP9DFR0</accession>
<dbReference type="InterPro" id="IPR014982">
    <property type="entry name" value="GSCFA"/>
</dbReference>
<dbReference type="RefSeq" id="WP_345373480.1">
    <property type="nucleotide sequence ID" value="NZ_BAABJX010000051.1"/>
</dbReference>
<dbReference type="Pfam" id="PF08885">
    <property type="entry name" value="GSCFA"/>
    <property type="match status" value="1"/>
</dbReference>
<organism evidence="2 3">
    <name type="scientific">Algivirga pacifica</name>
    <dbReference type="NCBI Taxonomy" id="1162670"/>
    <lineage>
        <taxon>Bacteria</taxon>
        <taxon>Pseudomonadati</taxon>
        <taxon>Bacteroidota</taxon>
        <taxon>Cytophagia</taxon>
        <taxon>Cytophagales</taxon>
        <taxon>Flammeovirgaceae</taxon>
        <taxon>Algivirga</taxon>
    </lineage>
</organism>
<dbReference type="EMBL" id="BAABJX010000051">
    <property type="protein sequence ID" value="GAA4844203.1"/>
    <property type="molecule type" value="Genomic_DNA"/>
</dbReference>
<evidence type="ECO:0000313" key="2">
    <source>
        <dbReference type="EMBL" id="GAA4844203.1"/>
    </source>
</evidence>
<proteinExistence type="predicted"/>
<keyword evidence="3" id="KW-1185">Reference proteome</keyword>
<sequence length="322" mass="37488">MHTFRTPIQIESSQQKINIKQQIFSMGSCFSENIGQRLTDSKFDILTNPFGVLYNPVSIFTLMEASLKRAPLPSNSIVQNEGVFRSLYCHSDISAPTLEDFESLLDQTLSSCKNRLNNASWLLLTFGSSFVFDHLETGILAGNCHKIPQKEFQERMLTLEEIKHAFNRLYPHLPKDCQIILTVSPVRHLRNGLSKNNLSKSLLRLACEALSAAYNNVHYFPSYEIMLDDLRDYRFYTSDMIHPSEIAIDYIWEQFQQTYLDEESKQFLKKWEKLKRAITHRPFNPHTEAHQSFIRNTIKKLEGIKEVNVEEEIQYMQEQLTP</sequence>
<reference evidence="3" key="1">
    <citation type="journal article" date="2019" name="Int. J. Syst. Evol. Microbiol.">
        <title>The Global Catalogue of Microorganisms (GCM) 10K type strain sequencing project: providing services to taxonomists for standard genome sequencing and annotation.</title>
        <authorList>
            <consortium name="The Broad Institute Genomics Platform"/>
            <consortium name="The Broad Institute Genome Sequencing Center for Infectious Disease"/>
            <person name="Wu L."/>
            <person name="Ma J."/>
        </authorList>
    </citation>
    <scope>NUCLEOTIDE SEQUENCE [LARGE SCALE GENOMIC DNA]</scope>
    <source>
        <strain evidence="3">JCM 18326</strain>
    </source>
</reference>
<dbReference type="SUPFAM" id="SSF52266">
    <property type="entry name" value="SGNH hydrolase"/>
    <property type="match status" value="1"/>
</dbReference>
<name>A0ABP9DFR0_9BACT</name>
<comment type="caution">
    <text evidence="2">The sequence shown here is derived from an EMBL/GenBank/DDBJ whole genome shotgun (WGS) entry which is preliminary data.</text>
</comment>